<gene>
    <name evidence="2" type="ORF">AVDCRST_MAG36-1636</name>
</gene>
<accession>A0A6J4M1X6</accession>
<dbReference type="AlphaFoldDB" id="A0A6J4M1X6"/>
<evidence type="ECO:0000313" key="2">
    <source>
        <dbReference type="EMBL" id="CAA9345829.1"/>
    </source>
</evidence>
<evidence type="ECO:0000256" key="1">
    <source>
        <dbReference type="SAM" id="MobiDB-lite"/>
    </source>
</evidence>
<sequence>MTSRPDDDLPLGQDTGHSPDEPVQAEGVPTTEGTSGADAADGIDEEPDLQANRTDVEDSPTGHS</sequence>
<proteinExistence type="predicted"/>
<reference evidence="2" key="1">
    <citation type="submission" date="2020-02" db="EMBL/GenBank/DDBJ databases">
        <authorList>
            <person name="Meier V. D."/>
        </authorList>
    </citation>
    <scope>NUCLEOTIDE SEQUENCE</scope>
    <source>
        <strain evidence="2">AVDCRST_MAG36</strain>
    </source>
</reference>
<dbReference type="EMBL" id="CADCUH010000106">
    <property type="protein sequence ID" value="CAA9345829.1"/>
    <property type="molecule type" value="Genomic_DNA"/>
</dbReference>
<name>A0A6J4M1X6_9ACTN</name>
<feature type="region of interest" description="Disordered" evidence="1">
    <location>
        <begin position="1"/>
        <end position="64"/>
    </location>
</feature>
<protein>
    <submittedName>
        <fullName evidence="2">Uncharacterized protein</fullName>
    </submittedName>
</protein>
<organism evidence="2">
    <name type="scientific">uncultured Nocardioidaceae bacterium</name>
    <dbReference type="NCBI Taxonomy" id="253824"/>
    <lineage>
        <taxon>Bacteria</taxon>
        <taxon>Bacillati</taxon>
        <taxon>Actinomycetota</taxon>
        <taxon>Actinomycetes</taxon>
        <taxon>Propionibacteriales</taxon>
        <taxon>Nocardioidaceae</taxon>
        <taxon>environmental samples</taxon>
    </lineage>
</organism>